<keyword evidence="2" id="KW-1185">Reference proteome</keyword>
<sequence>MVWEGGTGRRAGWLARWGWDMENSQSDGCDAGMAEWEYGKEEWLSGNKRKNGLSGIRGRMVEWEYEEE</sequence>
<dbReference type="Proteomes" id="UP001292094">
    <property type="component" value="Unassembled WGS sequence"/>
</dbReference>
<comment type="caution">
    <text evidence="1">The sequence shown here is derived from an EMBL/GenBank/DDBJ whole genome shotgun (WGS) entry which is preliminary data.</text>
</comment>
<evidence type="ECO:0000313" key="1">
    <source>
        <dbReference type="EMBL" id="KAK4305387.1"/>
    </source>
</evidence>
<name>A0AAE1U0V9_9EUCA</name>
<organism evidence="1 2">
    <name type="scientific">Petrolisthes manimaculis</name>
    <dbReference type="NCBI Taxonomy" id="1843537"/>
    <lineage>
        <taxon>Eukaryota</taxon>
        <taxon>Metazoa</taxon>
        <taxon>Ecdysozoa</taxon>
        <taxon>Arthropoda</taxon>
        <taxon>Crustacea</taxon>
        <taxon>Multicrustacea</taxon>
        <taxon>Malacostraca</taxon>
        <taxon>Eumalacostraca</taxon>
        <taxon>Eucarida</taxon>
        <taxon>Decapoda</taxon>
        <taxon>Pleocyemata</taxon>
        <taxon>Anomura</taxon>
        <taxon>Galatheoidea</taxon>
        <taxon>Porcellanidae</taxon>
        <taxon>Petrolisthes</taxon>
    </lineage>
</organism>
<dbReference type="AlphaFoldDB" id="A0AAE1U0V9"/>
<dbReference type="EMBL" id="JAWZYT010002279">
    <property type="protein sequence ID" value="KAK4305387.1"/>
    <property type="molecule type" value="Genomic_DNA"/>
</dbReference>
<protein>
    <submittedName>
        <fullName evidence="1">Uncharacterized protein</fullName>
    </submittedName>
</protein>
<gene>
    <name evidence="1" type="ORF">Pmani_022714</name>
</gene>
<proteinExistence type="predicted"/>
<reference evidence="1" key="1">
    <citation type="submission" date="2023-11" db="EMBL/GenBank/DDBJ databases">
        <title>Genome assemblies of two species of porcelain crab, Petrolisthes cinctipes and Petrolisthes manimaculis (Anomura: Porcellanidae).</title>
        <authorList>
            <person name="Angst P."/>
        </authorList>
    </citation>
    <scope>NUCLEOTIDE SEQUENCE</scope>
    <source>
        <strain evidence="1">PB745_02</strain>
        <tissue evidence="1">Gill</tissue>
    </source>
</reference>
<accession>A0AAE1U0V9</accession>
<evidence type="ECO:0000313" key="2">
    <source>
        <dbReference type="Proteomes" id="UP001292094"/>
    </source>
</evidence>